<name>A0ABV4XMK4_9CYAN</name>
<comment type="similarity">
    <text evidence="1">Belongs to the phD/YefM antitoxin family.</text>
</comment>
<keyword evidence="3" id="KW-1185">Reference proteome</keyword>
<accession>A0ABV4XMK4</accession>
<organism evidence="2 3">
    <name type="scientific">Floridaenema flaviceps BLCC-F50</name>
    <dbReference type="NCBI Taxonomy" id="3153642"/>
    <lineage>
        <taxon>Bacteria</taxon>
        <taxon>Bacillati</taxon>
        <taxon>Cyanobacteriota</taxon>
        <taxon>Cyanophyceae</taxon>
        <taxon>Oscillatoriophycideae</taxon>
        <taxon>Aerosakkonematales</taxon>
        <taxon>Aerosakkonemataceae</taxon>
        <taxon>Floridanema</taxon>
        <taxon>Floridanema flaviceps</taxon>
    </lineage>
</organism>
<protein>
    <submittedName>
        <fullName evidence="2">Type II toxin-antitoxin system prevent-host-death family antitoxin</fullName>
    </submittedName>
</protein>
<dbReference type="NCBIfam" id="TIGR01552">
    <property type="entry name" value="phd_fam"/>
    <property type="match status" value="1"/>
</dbReference>
<evidence type="ECO:0000313" key="2">
    <source>
        <dbReference type="EMBL" id="MFB2892933.1"/>
    </source>
</evidence>
<dbReference type="RefSeq" id="WP_413262599.1">
    <property type="nucleotide sequence ID" value="NZ_JBHFNR010000056.1"/>
</dbReference>
<dbReference type="SUPFAM" id="SSF143120">
    <property type="entry name" value="YefM-like"/>
    <property type="match status" value="1"/>
</dbReference>
<dbReference type="EMBL" id="JBHFNR010000056">
    <property type="protein sequence ID" value="MFB2892933.1"/>
    <property type="molecule type" value="Genomic_DNA"/>
</dbReference>
<evidence type="ECO:0000256" key="1">
    <source>
        <dbReference type="ARBA" id="ARBA00009981"/>
    </source>
</evidence>
<gene>
    <name evidence="2" type="ORF">ACE1CI_08310</name>
</gene>
<dbReference type="InterPro" id="IPR036165">
    <property type="entry name" value="YefM-like_sf"/>
</dbReference>
<dbReference type="Proteomes" id="UP001576784">
    <property type="component" value="Unassembled WGS sequence"/>
</dbReference>
<comment type="caution">
    <text evidence="2">The sequence shown here is derived from an EMBL/GenBank/DDBJ whole genome shotgun (WGS) entry which is preliminary data.</text>
</comment>
<proteinExistence type="inferred from homology"/>
<sequence>MKKVEISEISSVLENYQKTEQPLILTRNGEPIAALFPVEDVDMETLSISMNQKFISIIEKSRQSQKEEGRIFLEDIDLALET</sequence>
<reference evidence="2 3" key="1">
    <citation type="submission" date="2024-09" db="EMBL/GenBank/DDBJ databases">
        <title>Floridaenema gen nov. (Aerosakkonemataceae, Aerosakkonematales ord. nov., Cyanobacteria) from benthic tropical and subtropical fresh waters, with the description of four new species.</title>
        <authorList>
            <person name="Moretto J.A."/>
            <person name="Berthold D.E."/>
            <person name="Lefler F.W."/>
            <person name="Huang I.-S."/>
            <person name="Laughinghouse H. IV."/>
        </authorList>
    </citation>
    <scope>NUCLEOTIDE SEQUENCE [LARGE SCALE GENOMIC DNA]</scope>
    <source>
        <strain evidence="2 3">BLCC-F50</strain>
    </source>
</reference>
<evidence type="ECO:0000313" key="3">
    <source>
        <dbReference type="Proteomes" id="UP001576784"/>
    </source>
</evidence>